<evidence type="ECO:0000256" key="2">
    <source>
        <dbReference type="ARBA" id="ARBA00022692"/>
    </source>
</evidence>
<comment type="caution">
    <text evidence="7">The sequence shown here is derived from an EMBL/GenBank/DDBJ whole genome shotgun (WGS) entry which is preliminary data.</text>
</comment>
<gene>
    <name evidence="7" type="ORF">SFMTTN_1956</name>
</gene>
<evidence type="ECO:0000259" key="6">
    <source>
        <dbReference type="Pfam" id="PF06271"/>
    </source>
</evidence>
<feature type="transmembrane region" description="Helical" evidence="5">
    <location>
        <begin position="110"/>
        <end position="130"/>
    </location>
</feature>
<accession>A0A401JEW4</accession>
<keyword evidence="2 5" id="KW-0812">Transmembrane</keyword>
<keyword evidence="3 5" id="KW-1133">Transmembrane helix</keyword>
<organism evidence="7 8">
    <name type="scientific">Sulfuriferula multivorans</name>
    <dbReference type="NCBI Taxonomy" id="1559896"/>
    <lineage>
        <taxon>Bacteria</taxon>
        <taxon>Pseudomonadati</taxon>
        <taxon>Pseudomonadota</taxon>
        <taxon>Betaproteobacteria</taxon>
        <taxon>Nitrosomonadales</taxon>
        <taxon>Sulfuricellaceae</taxon>
        <taxon>Sulfuriferula</taxon>
    </lineage>
</organism>
<keyword evidence="4 5" id="KW-0472">Membrane</keyword>
<dbReference type="Pfam" id="PF06271">
    <property type="entry name" value="RDD"/>
    <property type="match status" value="1"/>
</dbReference>
<feature type="transmembrane region" description="Helical" evidence="5">
    <location>
        <begin position="28"/>
        <end position="47"/>
    </location>
</feature>
<evidence type="ECO:0000313" key="8">
    <source>
        <dbReference type="Proteomes" id="UP000286806"/>
    </source>
</evidence>
<dbReference type="PANTHER" id="PTHR38480">
    <property type="entry name" value="SLR0254 PROTEIN"/>
    <property type="match status" value="1"/>
</dbReference>
<comment type="subcellular location">
    <subcellularLocation>
        <location evidence="1">Membrane</location>
        <topology evidence="1">Multi-pass membrane protein</topology>
    </subcellularLocation>
</comment>
<evidence type="ECO:0000256" key="1">
    <source>
        <dbReference type="ARBA" id="ARBA00004141"/>
    </source>
</evidence>
<name>A0A401JEW4_9PROT</name>
<evidence type="ECO:0000313" key="7">
    <source>
        <dbReference type="EMBL" id="GBL46144.1"/>
    </source>
</evidence>
<dbReference type="Proteomes" id="UP000286806">
    <property type="component" value="Unassembled WGS sequence"/>
</dbReference>
<reference evidence="7 8" key="1">
    <citation type="journal article" date="2019" name="Front. Microbiol.">
        <title>Genomes of Neutrophilic Sulfur-Oxidizing Chemolithoautotrophs Representing 9 Proteobacterial Species From 8 Genera.</title>
        <authorList>
            <person name="Watanabe T."/>
            <person name="Kojima H."/>
            <person name="Umezawa K."/>
            <person name="Hori C."/>
            <person name="Takasuka T.E."/>
            <person name="Kato Y."/>
            <person name="Fukui M."/>
        </authorList>
    </citation>
    <scope>NUCLEOTIDE SEQUENCE [LARGE SCALE GENOMIC DNA]</scope>
    <source>
        <strain evidence="7 8">TTN</strain>
    </source>
</reference>
<dbReference type="PANTHER" id="PTHR38480:SF1">
    <property type="entry name" value="SLR0254 PROTEIN"/>
    <property type="match status" value="1"/>
</dbReference>
<evidence type="ECO:0000256" key="5">
    <source>
        <dbReference type="SAM" id="Phobius"/>
    </source>
</evidence>
<feature type="domain" description="RDD" evidence="6">
    <location>
        <begin position="21"/>
        <end position="143"/>
    </location>
</feature>
<dbReference type="RefSeq" id="WP_223247769.1">
    <property type="nucleotide sequence ID" value="NZ_BGOW01000016.1"/>
</dbReference>
<keyword evidence="8" id="KW-1185">Reference proteome</keyword>
<dbReference type="InterPro" id="IPR010432">
    <property type="entry name" value="RDD"/>
</dbReference>
<sequence length="227" mass="25346">MLDTYRAIETPEGVELRLRAAGPVVRSLAWMIDLLIRGGVYIVLAIVLSKLGKFGWGLLLVGLFLIEWFYPVLFEVYRHGVTPGKRAMGLCVVNDDGTPVGWSASMIRNLLRYVDFLPVLYGFGLISMLLHPDFKRLGDIAAGTRVVYRDAKTKAAAIPAVPARPPHFTLNLEEQRAVINFAERSRELSPERMEELADIAFPNSENQRNSGISQLHATANWLLGKKN</sequence>
<protein>
    <submittedName>
        <fullName evidence="7">Integral membrane protein</fullName>
    </submittedName>
</protein>
<proteinExistence type="predicted"/>
<dbReference type="AlphaFoldDB" id="A0A401JEW4"/>
<evidence type="ECO:0000256" key="3">
    <source>
        <dbReference type="ARBA" id="ARBA00022989"/>
    </source>
</evidence>
<dbReference type="EMBL" id="BGOW01000016">
    <property type="protein sequence ID" value="GBL46144.1"/>
    <property type="molecule type" value="Genomic_DNA"/>
</dbReference>
<evidence type="ECO:0000256" key="4">
    <source>
        <dbReference type="ARBA" id="ARBA00023136"/>
    </source>
</evidence>
<dbReference type="GO" id="GO:0016020">
    <property type="term" value="C:membrane"/>
    <property type="evidence" value="ECO:0007669"/>
    <property type="project" value="UniProtKB-SubCell"/>
</dbReference>
<feature type="transmembrane region" description="Helical" evidence="5">
    <location>
        <begin position="54"/>
        <end position="73"/>
    </location>
</feature>